<feature type="transmembrane region" description="Helical" evidence="1">
    <location>
        <begin position="72"/>
        <end position="96"/>
    </location>
</feature>
<dbReference type="Proteomes" id="UP000317369">
    <property type="component" value="Chromosome"/>
</dbReference>
<feature type="transmembrane region" description="Helical" evidence="1">
    <location>
        <begin position="156"/>
        <end position="179"/>
    </location>
</feature>
<feature type="transmembrane region" description="Helical" evidence="1">
    <location>
        <begin position="387"/>
        <end position="407"/>
    </location>
</feature>
<dbReference type="GO" id="GO:0140359">
    <property type="term" value="F:ABC-type transporter activity"/>
    <property type="evidence" value="ECO:0007669"/>
    <property type="project" value="InterPro"/>
</dbReference>
<feature type="transmembrane region" description="Helical" evidence="1">
    <location>
        <begin position="440"/>
        <end position="464"/>
    </location>
</feature>
<feature type="transmembrane region" description="Helical" evidence="1">
    <location>
        <begin position="262"/>
        <end position="284"/>
    </location>
</feature>
<keyword evidence="3" id="KW-1185">Reference proteome</keyword>
<evidence type="ECO:0000313" key="2">
    <source>
        <dbReference type="EMBL" id="QDU32395.1"/>
    </source>
</evidence>
<feature type="transmembrane region" description="Helical" evidence="1">
    <location>
        <begin position="500"/>
        <end position="521"/>
    </location>
</feature>
<feature type="transmembrane region" description="Helical" evidence="1">
    <location>
        <begin position="343"/>
        <end position="362"/>
    </location>
</feature>
<evidence type="ECO:0000313" key="3">
    <source>
        <dbReference type="Proteomes" id="UP000317369"/>
    </source>
</evidence>
<keyword evidence="1" id="KW-0812">Transmembrane</keyword>
<gene>
    <name evidence="2" type="ORF">KS4_04270</name>
</gene>
<dbReference type="PANTHER" id="PTHR43471">
    <property type="entry name" value="ABC TRANSPORTER PERMEASE"/>
    <property type="match status" value="1"/>
</dbReference>
<dbReference type="KEGG" id="pcor:KS4_04270"/>
<sequence>MQVLTHWLWRMIPGNPMVVRIVSGGSVRMRDLWLRMGYLGALVLIVFFGLMAGEGMGSNVALSDLAASGSSIFQIIAYGQIVLVCLIAPLFMAAAISQEQSAKTYDILLTTPLTNMQIVLGNLIGRLFFILSLLASGLPLFAILLIFGGVRASSVFYAFSIAATTAIFVGSVAVFLSVMRLGGRKAVFTFVISIAAYLLAAYMLDSFIIQRLTPGNYTTYLTPFHPLLVLDTLVRPDNYQIHTPDMLASYGPIARYLLGQPLASFLFLTSLTSLTLITWSALVLRNVGRGDSKLVIYIKSKLRLNPDGAARKRKPRHVTGRNPIAWRESHTRGNALNAILSRYAFLVIGLALAILWLALYHFNSLPTLNTTMTGVNQLPVETFKQGLYILLLMEILIIALVALYMAAGCVSREREDGTLDLLLTTPMTQKQYVWGKLRGLVQFLILLISVPVLTVALVSVYSILGSIFGWQGAIYTHQSTFATTSATRINEAMLMLPESALLLALVLIPFVALCVATGMYWSLKSKGVLGAVIPSVSIIGLVSLVFGFCGFNLALNTPVIFGATFNAFSPTTAALMIINPWDYVSGFPAHPGFSRIFMTISAVIAAAGYFFIVAAMLNAMVKNFDQTVRKLSGTG</sequence>
<feature type="transmembrane region" description="Helical" evidence="1">
    <location>
        <begin position="186"/>
        <end position="204"/>
    </location>
</feature>
<dbReference type="Pfam" id="PF12679">
    <property type="entry name" value="ABC2_membrane_2"/>
    <property type="match status" value="1"/>
</dbReference>
<dbReference type="RefSeq" id="WP_145073927.1">
    <property type="nucleotide sequence ID" value="NZ_CP036425.1"/>
</dbReference>
<protein>
    <submittedName>
        <fullName evidence="2">ABC-2 family transporter protein</fullName>
    </submittedName>
</protein>
<dbReference type="EMBL" id="CP036425">
    <property type="protein sequence ID" value="QDU32395.1"/>
    <property type="molecule type" value="Genomic_DNA"/>
</dbReference>
<name>A0A517YQ91_9BACT</name>
<keyword evidence="1" id="KW-1133">Transmembrane helix</keyword>
<organism evidence="2 3">
    <name type="scientific">Poriferisphaera corsica</name>
    <dbReference type="NCBI Taxonomy" id="2528020"/>
    <lineage>
        <taxon>Bacteria</taxon>
        <taxon>Pseudomonadati</taxon>
        <taxon>Planctomycetota</taxon>
        <taxon>Phycisphaerae</taxon>
        <taxon>Phycisphaerales</taxon>
        <taxon>Phycisphaeraceae</taxon>
        <taxon>Poriferisphaera</taxon>
    </lineage>
</organism>
<dbReference type="OrthoDB" id="270521at2"/>
<feature type="transmembrane region" description="Helical" evidence="1">
    <location>
        <begin position="528"/>
        <end position="553"/>
    </location>
</feature>
<dbReference type="GO" id="GO:0005886">
    <property type="term" value="C:plasma membrane"/>
    <property type="evidence" value="ECO:0007669"/>
    <property type="project" value="UniProtKB-SubCell"/>
</dbReference>
<evidence type="ECO:0000256" key="1">
    <source>
        <dbReference type="SAM" id="Phobius"/>
    </source>
</evidence>
<feature type="transmembrane region" description="Helical" evidence="1">
    <location>
        <begin position="596"/>
        <end position="621"/>
    </location>
</feature>
<keyword evidence="1" id="KW-0472">Membrane</keyword>
<reference evidence="2 3" key="1">
    <citation type="submission" date="2019-02" db="EMBL/GenBank/DDBJ databases">
        <title>Deep-cultivation of Planctomycetes and their phenomic and genomic characterization uncovers novel biology.</title>
        <authorList>
            <person name="Wiegand S."/>
            <person name="Jogler M."/>
            <person name="Boedeker C."/>
            <person name="Pinto D."/>
            <person name="Vollmers J."/>
            <person name="Rivas-Marin E."/>
            <person name="Kohn T."/>
            <person name="Peeters S.H."/>
            <person name="Heuer A."/>
            <person name="Rast P."/>
            <person name="Oberbeckmann S."/>
            <person name="Bunk B."/>
            <person name="Jeske O."/>
            <person name="Meyerdierks A."/>
            <person name="Storesund J.E."/>
            <person name="Kallscheuer N."/>
            <person name="Luecker S."/>
            <person name="Lage O.M."/>
            <person name="Pohl T."/>
            <person name="Merkel B.J."/>
            <person name="Hornburger P."/>
            <person name="Mueller R.-W."/>
            <person name="Bruemmer F."/>
            <person name="Labrenz M."/>
            <person name="Spormann A.M."/>
            <person name="Op den Camp H."/>
            <person name="Overmann J."/>
            <person name="Amann R."/>
            <person name="Jetten M.S.M."/>
            <person name="Mascher T."/>
            <person name="Medema M.H."/>
            <person name="Devos D.P."/>
            <person name="Kaster A.-K."/>
            <person name="Ovreas L."/>
            <person name="Rohde M."/>
            <person name="Galperin M.Y."/>
            <person name="Jogler C."/>
        </authorList>
    </citation>
    <scope>NUCLEOTIDE SEQUENCE [LARGE SCALE GENOMIC DNA]</scope>
    <source>
        <strain evidence="2 3">KS4</strain>
    </source>
</reference>
<accession>A0A517YQ91</accession>
<feature type="transmembrane region" description="Helical" evidence="1">
    <location>
        <begin position="559"/>
        <end position="584"/>
    </location>
</feature>
<dbReference type="AlphaFoldDB" id="A0A517YQ91"/>
<feature type="transmembrane region" description="Helical" evidence="1">
    <location>
        <begin position="127"/>
        <end position="150"/>
    </location>
</feature>
<proteinExistence type="predicted"/>
<feature type="transmembrane region" description="Helical" evidence="1">
    <location>
        <begin position="32"/>
        <end position="52"/>
    </location>
</feature>